<reference evidence="1" key="1">
    <citation type="journal article" date="2020" name="mSystems">
        <title>Genome- and Community-Level Interaction Insights into Carbon Utilization and Element Cycling Functions of Hydrothermarchaeota in Hydrothermal Sediment.</title>
        <authorList>
            <person name="Zhou Z."/>
            <person name="Liu Y."/>
            <person name="Xu W."/>
            <person name="Pan J."/>
            <person name="Luo Z.H."/>
            <person name="Li M."/>
        </authorList>
    </citation>
    <scope>NUCLEOTIDE SEQUENCE [LARGE SCALE GENOMIC DNA]</scope>
    <source>
        <strain evidence="1">HyVt-489</strain>
    </source>
</reference>
<dbReference type="Gene3D" id="3.20.20.140">
    <property type="entry name" value="Metal-dependent hydrolases"/>
    <property type="match status" value="1"/>
</dbReference>
<organism evidence="1">
    <name type="scientific">Hellea balneolensis</name>
    <dbReference type="NCBI Taxonomy" id="287478"/>
    <lineage>
        <taxon>Bacteria</taxon>
        <taxon>Pseudomonadati</taxon>
        <taxon>Pseudomonadota</taxon>
        <taxon>Alphaproteobacteria</taxon>
        <taxon>Maricaulales</taxon>
        <taxon>Robiginitomaculaceae</taxon>
        <taxon>Hellea</taxon>
    </lineage>
</organism>
<name>A0A7C3C4H2_9PROT</name>
<dbReference type="Proteomes" id="UP000886042">
    <property type="component" value="Unassembled WGS sequence"/>
</dbReference>
<dbReference type="EMBL" id="DRMN01000290">
    <property type="protein sequence ID" value="HFB55144.1"/>
    <property type="molecule type" value="Genomic_DNA"/>
</dbReference>
<dbReference type="Pfam" id="PF01244">
    <property type="entry name" value="Peptidase_M19"/>
    <property type="match status" value="1"/>
</dbReference>
<dbReference type="PANTHER" id="PTHR10443:SF12">
    <property type="entry name" value="DIPEPTIDASE"/>
    <property type="match status" value="1"/>
</dbReference>
<dbReference type="PROSITE" id="PS51365">
    <property type="entry name" value="RENAL_DIPEPTIDASE_2"/>
    <property type="match status" value="1"/>
</dbReference>
<accession>A0A7C3C4H2</accession>
<sequence length="393" mass="42763">MKKPAKIILGLIILALIGGYLFAFHVLPGKMDGKMNFVTPHDPYPVSQDAKDLHKTLRLADLHADTLLWKRDPSVRHSRGRTDFPRLREGGFALQVFSTVTAVPEDLNETENSLDTDQMVKLTFLQKWPKRTHHSIYERALYQAQRLHKAEAASNGNFVIAKTKADLANALAARETNADILIGVLAMEGAHPLEGKLGNIDKLYNAGFRMMGLQHFFDNELGGSLHGVTKSGLTPFGKKAVRAALAKGMMIDVAHSSVKVVEDVLALTDAPIVISHTGIVTLCNNPKRNIPIELMQEIAGRGGLIGVGYWEMAVCDPSPDGIAKMLIHGAETLGVEHIALGSDFDGAVKTNIDATELNAVTDALLRQGMSEADIAKVMGENQIAYFLKHLPGE</sequence>
<dbReference type="InterPro" id="IPR032466">
    <property type="entry name" value="Metal_Hydrolase"/>
</dbReference>
<dbReference type="SUPFAM" id="SSF51556">
    <property type="entry name" value="Metallo-dependent hydrolases"/>
    <property type="match status" value="1"/>
</dbReference>
<dbReference type="GO" id="GO:0070573">
    <property type="term" value="F:metallodipeptidase activity"/>
    <property type="evidence" value="ECO:0007669"/>
    <property type="project" value="InterPro"/>
</dbReference>
<protein>
    <submittedName>
        <fullName evidence="1">Peptidase M19</fullName>
    </submittedName>
</protein>
<dbReference type="AlphaFoldDB" id="A0A7C3C4H2"/>
<dbReference type="InterPro" id="IPR008257">
    <property type="entry name" value="Pept_M19"/>
</dbReference>
<gene>
    <name evidence="1" type="ORF">ENJ46_04395</name>
</gene>
<dbReference type="CDD" id="cd01301">
    <property type="entry name" value="rDP_like"/>
    <property type="match status" value="1"/>
</dbReference>
<comment type="caution">
    <text evidence="1">The sequence shown here is derived from an EMBL/GenBank/DDBJ whole genome shotgun (WGS) entry which is preliminary data.</text>
</comment>
<evidence type="ECO:0000313" key="1">
    <source>
        <dbReference type="EMBL" id="HFB55144.1"/>
    </source>
</evidence>
<dbReference type="GO" id="GO:0006508">
    <property type="term" value="P:proteolysis"/>
    <property type="evidence" value="ECO:0007669"/>
    <property type="project" value="InterPro"/>
</dbReference>
<dbReference type="PANTHER" id="PTHR10443">
    <property type="entry name" value="MICROSOMAL DIPEPTIDASE"/>
    <property type="match status" value="1"/>
</dbReference>
<proteinExistence type="predicted"/>